<evidence type="ECO:0000313" key="1">
    <source>
        <dbReference type="EMBL" id="QTA86404.1"/>
    </source>
</evidence>
<reference evidence="1" key="1">
    <citation type="journal article" date="2021" name="Microb. Physiol.">
        <title>Proteogenomic Insights into the Physiology of Marine, Sulfate-Reducing, Filamentous Desulfonema limicola and Desulfonema magnum.</title>
        <authorList>
            <person name="Schnaars V."/>
            <person name="Wohlbrand L."/>
            <person name="Scheve S."/>
            <person name="Hinrichs C."/>
            <person name="Reinhardt R."/>
            <person name="Rabus R."/>
        </authorList>
    </citation>
    <scope>NUCLEOTIDE SEQUENCE</scope>
    <source>
        <strain evidence="1">4be13</strain>
    </source>
</reference>
<name>A0A975BIN4_9BACT</name>
<gene>
    <name evidence="1" type="ORF">dnm_024280</name>
</gene>
<dbReference type="Proteomes" id="UP000663722">
    <property type="component" value="Chromosome"/>
</dbReference>
<organism evidence="1 2">
    <name type="scientific">Desulfonema magnum</name>
    <dbReference type="NCBI Taxonomy" id="45655"/>
    <lineage>
        <taxon>Bacteria</taxon>
        <taxon>Pseudomonadati</taxon>
        <taxon>Thermodesulfobacteriota</taxon>
        <taxon>Desulfobacteria</taxon>
        <taxon>Desulfobacterales</taxon>
        <taxon>Desulfococcaceae</taxon>
        <taxon>Desulfonema</taxon>
    </lineage>
</organism>
<dbReference type="KEGG" id="dmm:dnm_024280"/>
<dbReference type="EMBL" id="CP061800">
    <property type="protein sequence ID" value="QTA86404.1"/>
    <property type="molecule type" value="Genomic_DNA"/>
</dbReference>
<accession>A0A975BIN4</accession>
<dbReference type="AlphaFoldDB" id="A0A975BIN4"/>
<evidence type="ECO:0000313" key="2">
    <source>
        <dbReference type="Proteomes" id="UP000663722"/>
    </source>
</evidence>
<proteinExistence type="predicted"/>
<protein>
    <submittedName>
        <fullName evidence="1">Uncharacterized protein</fullName>
    </submittedName>
</protein>
<keyword evidence="2" id="KW-1185">Reference proteome</keyword>
<sequence length="47" mass="5410">MEESQLLHIRSNPLTLYHESITEKPGFLSGFFSSPEVKNPASFHEYN</sequence>